<evidence type="ECO:0000256" key="5">
    <source>
        <dbReference type="ARBA" id="ARBA00022519"/>
    </source>
</evidence>
<keyword evidence="7" id="KW-0653">Protein transport</keyword>
<comment type="subcellular location">
    <subcellularLocation>
        <location evidence="1">Cell inner membrane</location>
        <topology evidence="1">Single-pass membrane protein</topology>
        <orientation evidence="1">Periplasmic side</orientation>
    </subcellularLocation>
</comment>
<organism evidence="13 14">
    <name type="scientific">Methyloligella halotolerans</name>
    <dbReference type="NCBI Taxonomy" id="1177755"/>
    <lineage>
        <taxon>Bacteria</taxon>
        <taxon>Pseudomonadati</taxon>
        <taxon>Pseudomonadota</taxon>
        <taxon>Alphaproteobacteria</taxon>
        <taxon>Hyphomicrobiales</taxon>
        <taxon>Hyphomicrobiaceae</taxon>
        <taxon>Methyloligella</taxon>
    </lineage>
</organism>
<evidence type="ECO:0000256" key="2">
    <source>
        <dbReference type="ARBA" id="ARBA00006555"/>
    </source>
</evidence>
<dbReference type="InterPro" id="IPR006260">
    <property type="entry name" value="TonB/TolA_C"/>
</dbReference>
<evidence type="ECO:0000256" key="7">
    <source>
        <dbReference type="ARBA" id="ARBA00022927"/>
    </source>
</evidence>
<evidence type="ECO:0000313" key="14">
    <source>
        <dbReference type="Proteomes" id="UP000095087"/>
    </source>
</evidence>
<evidence type="ECO:0000256" key="9">
    <source>
        <dbReference type="ARBA" id="ARBA00023136"/>
    </source>
</evidence>
<dbReference type="InterPro" id="IPR051045">
    <property type="entry name" value="TonB-dependent_transducer"/>
</dbReference>
<dbReference type="OrthoDB" id="8456853at2"/>
<dbReference type="GO" id="GO:0098797">
    <property type="term" value="C:plasma membrane protein complex"/>
    <property type="evidence" value="ECO:0007669"/>
    <property type="project" value="TreeGrafter"/>
</dbReference>
<dbReference type="Pfam" id="PF03544">
    <property type="entry name" value="TonB_C"/>
    <property type="match status" value="1"/>
</dbReference>
<evidence type="ECO:0000256" key="4">
    <source>
        <dbReference type="ARBA" id="ARBA00022475"/>
    </source>
</evidence>
<dbReference type="RefSeq" id="WP_083226615.1">
    <property type="nucleotide sequence ID" value="NZ_MASI01000004.1"/>
</dbReference>
<feature type="region of interest" description="Disordered" evidence="10">
    <location>
        <begin position="94"/>
        <end position="125"/>
    </location>
</feature>
<evidence type="ECO:0000256" key="8">
    <source>
        <dbReference type="ARBA" id="ARBA00022989"/>
    </source>
</evidence>
<dbReference type="Gene3D" id="3.30.1150.10">
    <property type="match status" value="1"/>
</dbReference>
<evidence type="ECO:0000256" key="11">
    <source>
        <dbReference type="SAM" id="Phobius"/>
    </source>
</evidence>
<sequence length="327" mass="34780">MTTNNEPITPECCYACHALCGVEITTYSWRDRALWIGAAAAVLSFYGVAAVAAMVLQNRPEPIGAPPAAVMVEYAPAPAAPRLEKKDVALGPQMEERAASQASDAKDAPEENLEELVEAEGEGKEVVLNDSKEFTENAEQKVASLVDSQSNADEVKAIDPTIPDVVEAENPDVVVPEATASSAAPESAKMVKPSASSVASEATLAAQPEVQEEIAEVAMAPNQTETTMEVANLPVKWQTKLLAYLEKHKSYPAAARSKRQTGIVNLHFKIDGAGRVMMAEISKSSGYPALDNAVMELIEKASPVPAPPGIFAQTGVELTVPVRFQLR</sequence>
<protein>
    <submittedName>
        <fullName evidence="13">Gram-negative bacterial tonB protein</fullName>
    </submittedName>
</protein>
<feature type="domain" description="TonB C-terminal" evidence="12">
    <location>
        <begin position="236"/>
        <end position="327"/>
    </location>
</feature>
<dbReference type="Proteomes" id="UP000095087">
    <property type="component" value="Unassembled WGS sequence"/>
</dbReference>
<feature type="compositionally biased region" description="Acidic residues" evidence="10">
    <location>
        <begin position="110"/>
        <end position="120"/>
    </location>
</feature>
<reference evidence="13 14" key="1">
    <citation type="submission" date="2016-07" db="EMBL/GenBank/DDBJ databases">
        <title>Draft genome sequence of Methyloligella halotolerans C2T (VKM B-2706T=CCUG 61687T=DSM 25045T), a halotolerant polyhydroxybutyrate accumulating methylotroph.</title>
        <authorList>
            <person name="Vasilenko O.V."/>
            <person name="Doronina N.V."/>
            <person name="Poroshina M.N."/>
            <person name="Tarlachkov S.V."/>
            <person name="Trotsenko Y.A."/>
        </authorList>
    </citation>
    <scope>NUCLEOTIDE SEQUENCE [LARGE SCALE GENOMIC DNA]</scope>
    <source>
        <strain evidence="13 14">VKM B-2706</strain>
    </source>
</reference>
<dbReference type="NCBIfam" id="TIGR01352">
    <property type="entry name" value="tonB_Cterm"/>
    <property type="match status" value="1"/>
</dbReference>
<feature type="transmembrane region" description="Helical" evidence="11">
    <location>
        <begin position="33"/>
        <end position="56"/>
    </location>
</feature>
<evidence type="ECO:0000313" key="13">
    <source>
        <dbReference type="EMBL" id="ODA67155.1"/>
    </source>
</evidence>
<dbReference type="PATRIC" id="fig|1177755.3.peg.1904"/>
<dbReference type="GO" id="GO:0031992">
    <property type="term" value="F:energy transducer activity"/>
    <property type="evidence" value="ECO:0007669"/>
    <property type="project" value="TreeGrafter"/>
</dbReference>
<feature type="compositionally biased region" description="Basic and acidic residues" evidence="10">
    <location>
        <begin position="94"/>
        <end position="109"/>
    </location>
</feature>
<dbReference type="GO" id="GO:0055085">
    <property type="term" value="P:transmembrane transport"/>
    <property type="evidence" value="ECO:0007669"/>
    <property type="project" value="InterPro"/>
</dbReference>
<dbReference type="EMBL" id="MASI01000004">
    <property type="protein sequence ID" value="ODA67155.1"/>
    <property type="molecule type" value="Genomic_DNA"/>
</dbReference>
<dbReference type="PANTHER" id="PTHR33446:SF2">
    <property type="entry name" value="PROTEIN TONB"/>
    <property type="match status" value="1"/>
</dbReference>
<dbReference type="STRING" id="1177755.A7A08_01901"/>
<dbReference type="PROSITE" id="PS52015">
    <property type="entry name" value="TONB_CTD"/>
    <property type="match status" value="1"/>
</dbReference>
<dbReference type="PANTHER" id="PTHR33446">
    <property type="entry name" value="PROTEIN TONB-RELATED"/>
    <property type="match status" value="1"/>
</dbReference>
<comment type="caution">
    <text evidence="13">The sequence shown here is derived from an EMBL/GenBank/DDBJ whole genome shotgun (WGS) entry which is preliminary data.</text>
</comment>
<evidence type="ECO:0000256" key="1">
    <source>
        <dbReference type="ARBA" id="ARBA00004383"/>
    </source>
</evidence>
<dbReference type="AlphaFoldDB" id="A0A1E2RYG9"/>
<dbReference type="GO" id="GO:0015031">
    <property type="term" value="P:protein transport"/>
    <property type="evidence" value="ECO:0007669"/>
    <property type="project" value="UniProtKB-KW"/>
</dbReference>
<gene>
    <name evidence="13" type="ORF">A7A08_01901</name>
</gene>
<keyword evidence="8 11" id="KW-1133">Transmembrane helix</keyword>
<keyword evidence="14" id="KW-1185">Reference proteome</keyword>
<dbReference type="SUPFAM" id="SSF74653">
    <property type="entry name" value="TolA/TonB C-terminal domain"/>
    <property type="match status" value="1"/>
</dbReference>
<dbReference type="InterPro" id="IPR037682">
    <property type="entry name" value="TonB_C"/>
</dbReference>
<evidence type="ECO:0000259" key="12">
    <source>
        <dbReference type="PROSITE" id="PS52015"/>
    </source>
</evidence>
<proteinExistence type="inferred from homology"/>
<evidence type="ECO:0000256" key="10">
    <source>
        <dbReference type="SAM" id="MobiDB-lite"/>
    </source>
</evidence>
<keyword evidence="5" id="KW-0997">Cell inner membrane</keyword>
<keyword evidence="3" id="KW-0813">Transport</keyword>
<keyword evidence="6 11" id="KW-0812">Transmembrane</keyword>
<evidence type="ECO:0000256" key="3">
    <source>
        <dbReference type="ARBA" id="ARBA00022448"/>
    </source>
</evidence>
<keyword evidence="4" id="KW-1003">Cell membrane</keyword>
<keyword evidence="9 11" id="KW-0472">Membrane</keyword>
<comment type="similarity">
    <text evidence="2">Belongs to the TonB family.</text>
</comment>
<evidence type="ECO:0000256" key="6">
    <source>
        <dbReference type="ARBA" id="ARBA00022692"/>
    </source>
</evidence>
<name>A0A1E2RYG9_9HYPH</name>
<accession>A0A1E2RYG9</accession>